<evidence type="ECO:0000256" key="11">
    <source>
        <dbReference type="SAM" id="MobiDB-lite"/>
    </source>
</evidence>
<dbReference type="GO" id="GO:0072657">
    <property type="term" value="P:protein localization to membrane"/>
    <property type="evidence" value="ECO:0007669"/>
    <property type="project" value="TreeGrafter"/>
</dbReference>
<evidence type="ECO:0000313" key="14">
    <source>
        <dbReference type="EMBL" id="KAK5579572.1"/>
    </source>
</evidence>
<feature type="domain" description="G-protein coupled receptors family 1 profile" evidence="13">
    <location>
        <begin position="18"/>
        <end position="283"/>
    </location>
</feature>
<protein>
    <recommendedName>
        <fullName evidence="10">Transmembrane 9 superfamily member</fullName>
    </recommendedName>
</protein>
<feature type="transmembrane region" description="Helical" evidence="10">
    <location>
        <begin position="640"/>
        <end position="659"/>
    </location>
</feature>
<dbReference type="PROSITE" id="PS50262">
    <property type="entry name" value="G_PROTEIN_RECEP_F1_2"/>
    <property type="match status" value="1"/>
</dbReference>
<evidence type="ECO:0000256" key="6">
    <source>
        <dbReference type="ARBA" id="ARBA00023040"/>
    </source>
</evidence>
<evidence type="ECO:0000256" key="5">
    <source>
        <dbReference type="ARBA" id="ARBA00022989"/>
    </source>
</evidence>
<feature type="transmembrane region" description="Helical" evidence="10">
    <location>
        <begin position="701"/>
        <end position="726"/>
    </location>
</feature>
<evidence type="ECO:0000256" key="9">
    <source>
        <dbReference type="ARBA" id="ARBA00023224"/>
    </source>
</evidence>
<evidence type="ECO:0000256" key="10">
    <source>
        <dbReference type="RuleBase" id="RU363079"/>
    </source>
</evidence>
<name>A0AAN7TV71_9MYCE</name>
<dbReference type="InterPro" id="IPR022343">
    <property type="entry name" value="GCR1-cAMP_receptor"/>
</dbReference>
<feature type="transmembrane region" description="Helical" evidence="10">
    <location>
        <begin position="671"/>
        <end position="694"/>
    </location>
</feature>
<feature type="transmembrane region" description="Helical" evidence="10">
    <location>
        <begin position="188"/>
        <end position="206"/>
    </location>
</feature>
<comment type="caution">
    <text evidence="14">The sequence shown here is derived from an EMBL/GenBank/DDBJ whole genome shotgun (WGS) entry which is preliminary data.</text>
</comment>
<keyword evidence="6" id="KW-0297">G-protein coupled receptor</keyword>
<dbReference type="GO" id="GO:0007166">
    <property type="term" value="P:cell surface receptor signaling pathway"/>
    <property type="evidence" value="ECO:0007669"/>
    <property type="project" value="InterPro"/>
</dbReference>
<feature type="transmembrane region" description="Helical" evidence="10">
    <location>
        <begin position="828"/>
        <end position="850"/>
    </location>
</feature>
<evidence type="ECO:0000259" key="12">
    <source>
        <dbReference type="PROSITE" id="PS50261"/>
    </source>
</evidence>
<evidence type="ECO:0000256" key="1">
    <source>
        <dbReference type="ARBA" id="ARBA00004141"/>
    </source>
</evidence>
<proteinExistence type="inferred from homology"/>
<keyword evidence="8" id="KW-0675">Receptor</keyword>
<comment type="subcellular location">
    <subcellularLocation>
        <location evidence="1">Membrane</location>
        <topology evidence="1">Multi-pass membrane protein</topology>
    </subcellularLocation>
</comment>
<dbReference type="GO" id="GO:0004930">
    <property type="term" value="F:G protein-coupled receptor activity"/>
    <property type="evidence" value="ECO:0007669"/>
    <property type="project" value="UniProtKB-KW"/>
</dbReference>
<feature type="transmembrane region" description="Helical" evidence="10">
    <location>
        <begin position="41"/>
        <end position="63"/>
    </location>
</feature>
<gene>
    <name evidence="14" type="ORF">RB653_009256</name>
</gene>
<feature type="transmembrane region" description="Helical" evidence="10">
    <location>
        <begin position="862"/>
        <end position="890"/>
    </location>
</feature>
<feature type="transmembrane region" description="Helical" evidence="10">
    <location>
        <begin position="548"/>
        <end position="570"/>
    </location>
</feature>
<feature type="transmembrane region" description="Helical" evidence="10">
    <location>
        <begin position="83"/>
        <end position="107"/>
    </location>
</feature>
<feature type="domain" description="G-protein coupled receptors family 2 profile 2" evidence="12">
    <location>
        <begin position="4"/>
        <end position="287"/>
    </location>
</feature>
<accession>A0AAN7TV71</accession>
<dbReference type="AlphaFoldDB" id="A0AAN7TV71"/>
<feature type="transmembrane region" description="Helical" evidence="10">
    <location>
        <begin position="144"/>
        <end position="162"/>
    </location>
</feature>
<keyword evidence="15" id="KW-1185">Reference proteome</keyword>
<dbReference type="GO" id="GO:0016020">
    <property type="term" value="C:membrane"/>
    <property type="evidence" value="ECO:0007669"/>
    <property type="project" value="UniProtKB-SubCell"/>
</dbReference>
<feature type="transmembrane region" description="Helical" evidence="10">
    <location>
        <begin position="761"/>
        <end position="783"/>
    </location>
</feature>
<dbReference type="SUPFAM" id="SSF81321">
    <property type="entry name" value="Family A G protein-coupled receptor-like"/>
    <property type="match status" value="1"/>
</dbReference>
<sequence>MKNIILIYMICAPISMIGSLFIIITWLLYAKLKNSGSNFIFFQAISDFFFTSKYIITIIFYYLNIPQFSDETSSTDINPYCFSLGLFSQFFGQATIMWSYTMTVKVFHSYFEMKKKNNNNNSSSSSNNNGSGGKQNSVDKTLKWYHLFVWGFCLINATIIGISKQYGPSSTGCWIVGANNPYRFFELIPLYFTITTSIIILILILVKMRRSKPSLLPTESMRYNQQAREFKIQLMKFVLIFIIFWLPATVLRTLEYFGIEETFFILLDAVSVSLQALANSLVWATSPQFLKLMKRKVMNNVRSGLSIYDYYKYPFPRPDSIDYKQSFTSKLAGDLNSTSLYDGISLHTSSDCRELSKPINYTLDDVKQLKYLIDNNFRINFFIDDLPIGELFKNNKLVEYKEDDNSLKTTSSDTDTDSDTDTEKDHIYLGHPIGFKYNSKYYIYNHLRIFINSSEVNTDSTSTSDKGFFTIQSVNVEPYSCDNCQIDSGIGVEISPELFESDRIKNNNNRLSVQYTYSIQSHETSNGKADQRWSIYYVDQFKLSNISIVMSFIIVLAVSACLAIILLKIFRKTNSKSYTQLSPDDGGWKSIYADVFRSPNNFMTFSIIIGFGVQIATSLFILMVFSVAGLTSIATPGGMALASILIFSFTGIFNGYSSMRTYIMLGGTRKLYNSVITTTLIPFTILLLMFIGYFQIWSNKFTYGATIGTVFFVLAMWLFVCVPFSLLSSYFVRTWPPAEYPVRTNPIPRFIPTAKWYQNQYLHMILGGAIPFVIIFTELSFFLSSWVLGEHYSYSISFALTFILMIVSIVETNIIFEYYQLSLENYNWWWRSLLGPMITGLYTFIYFIYFGITRIKTDGVGFYYFMFSLVFSILVSLFCSSIGFLGNLWFTKKIYSTLHFD</sequence>
<evidence type="ECO:0000256" key="4">
    <source>
        <dbReference type="ARBA" id="ARBA00022729"/>
    </source>
</evidence>
<organism evidence="14 15">
    <name type="scientific">Dictyostelium firmibasis</name>
    <dbReference type="NCBI Taxonomy" id="79012"/>
    <lineage>
        <taxon>Eukaryota</taxon>
        <taxon>Amoebozoa</taxon>
        <taxon>Evosea</taxon>
        <taxon>Eumycetozoa</taxon>
        <taxon>Dictyostelia</taxon>
        <taxon>Dictyosteliales</taxon>
        <taxon>Dictyosteliaceae</taxon>
        <taxon>Dictyostelium</taxon>
    </lineage>
</organism>
<evidence type="ECO:0000256" key="3">
    <source>
        <dbReference type="ARBA" id="ARBA00022692"/>
    </source>
</evidence>
<evidence type="ECO:0000256" key="7">
    <source>
        <dbReference type="ARBA" id="ARBA00023136"/>
    </source>
</evidence>
<dbReference type="PANTHER" id="PTHR10766:SF35">
    <property type="entry name" value="PHAGOCYTIC RECEPTOR 1C-RELATED"/>
    <property type="match status" value="1"/>
</dbReference>
<dbReference type="InterPro" id="IPR017981">
    <property type="entry name" value="GPCR_2-like_7TM"/>
</dbReference>
<comment type="similarity">
    <text evidence="2 10">Belongs to the nonaspanin (TM9SF) (TC 9.A.2) family.</text>
</comment>
<dbReference type="PRINTS" id="PR02001">
    <property type="entry name" value="GCR1CAMPR"/>
</dbReference>
<evidence type="ECO:0000313" key="15">
    <source>
        <dbReference type="Proteomes" id="UP001344447"/>
    </source>
</evidence>
<dbReference type="Pfam" id="PF02990">
    <property type="entry name" value="EMP70"/>
    <property type="match status" value="1"/>
</dbReference>
<feature type="region of interest" description="Disordered" evidence="11">
    <location>
        <begin position="403"/>
        <end position="423"/>
    </location>
</feature>
<evidence type="ECO:0000256" key="8">
    <source>
        <dbReference type="ARBA" id="ARBA00023170"/>
    </source>
</evidence>
<feature type="transmembrane region" description="Helical" evidence="10">
    <location>
        <begin position="234"/>
        <end position="251"/>
    </location>
</feature>
<evidence type="ECO:0000256" key="2">
    <source>
        <dbReference type="ARBA" id="ARBA00005227"/>
    </source>
</evidence>
<dbReference type="Gene3D" id="1.20.1070.10">
    <property type="entry name" value="Rhodopsin 7-helix transmembrane proteins"/>
    <property type="match status" value="1"/>
</dbReference>
<keyword evidence="4" id="KW-0732">Signal</keyword>
<dbReference type="EMBL" id="JAVFKY010000003">
    <property type="protein sequence ID" value="KAK5579572.1"/>
    <property type="molecule type" value="Genomic_DNA"/>
</dbReference>
<feature type="transmembrane region" description="Helical" evidence="10">
    <location>
        <begin position="602"/>
        <end position="628"/>
    </location>
</feature>
<dbReference type="PROSITE" id="PS50261">
    <property type="entry name" value="G_PROTEIN_RECEP_F2_4"/>
    <property type="match status" value="1"/>
</dbReference>
<evidence type="ECO:0000259" key="13">
    <source>
        <dbReference type="PROSITE" id="PS50262"/>
    </source>
</evidence>
<keyword evidence="7 10" id="KW-0472">Membrane</keyword>
<reference evidence="14 15" key="1">
    <citation type="submission" date="2023-11" db="EMBL/GenBank/DDBJ databases">
        <title>Dfirmibasis_genome.</title>
        <authorList>
            <person name="Edelbroek B."/>
            <person name="Kjellin J."/>
            <person name="Jerlstrom-Hultqvist J."/>
            <person name="Soderbom F."/>
        </authorList>
    </citation>
    <scope>NUCLEOTIDE SEQUENCE [LARGE SCALE GENOMIC DNA]</scope>
    <source>
        <strain evidence="14 15">TNS-C-14</strain>
    </source>
</reference>
<dbReference type="InterPro" id="IPR004240">
    <property type="entry name" value="EMP70"/>
</dbReference>
<dbReference type="PANTHER" id="PTHR10766">
    <property type="entry name" value="TRANSMEMBRANE 9 SUPERFAMILY PROTEIN"/>
    <property type="match status" value="1"/>
</dbReference>
<keyword evidence="5 10" id="KW-1133">Transmembrane helix</keyword>
<feature type="transmembrane region" description="Helical" evidence="10">
    <location>
        <begin position="795"/>
        <end position="816"/>
    </location>
</feature>
<dbReference type="InterPro" id="IPR017452">
    <property type="entry name" value="GPCR_Rhodpsn_7TM"/>
</dbReference>
<keyword evidence="9" id="KW-0807">Transducer</keyword>
<feature type="transmembrane region" description="Helical" evidence="10">
    <location>
        <begin position="6"/>
        <end position="29"/>
    </location>
</feature>
<dbReference type="Proteomes" id="UP001344447">
    <property type="component" value="Unassembled WGS sequence"/>
</dbReference>
<keyword evidence="3 10" id="KW-0812">Transmembrane</keyword>